<feature type="compositionally biased region" description="Acidic residues" evidence="2">
    <location>
        <begin position="241"/>
        <end position="256"/>
    </location>
</feature>
<feature type="coiled-coil region" evidence="1">
    <location>
        <begin position="412"/>
        <end position="446"/>
    </location>
</feature>
<gene>
    <name evidence="4" type="ORF">BJG266_LOCUS7024</name>
    <name evidence="5" type="ORF">QVE165_LOCUS13563</name>
</gene>
<dbReference type="SMART" id="SM01052">
    <property type="entry name" value="CAP_GLY"/>
    <property type="match status" value="1"/>
</dbReference>
<dbReference type="Gene3D" id="2.30.30.190">
    <property type="entry name" value="CAP Gly-rich-like domain"/>
    <property type="match status" value="1"/>
</dbReference>
<feature type="compositionally biased region" description="Low complexity" evidence="2">
    <location>
        <begin position="382"/>
        <end position="405"/>
    </location>
</feature>
<dbReference type="Proteomes" id="UP000663832">
    <property type="component" value="Unassembled WGS sequence"/>
</dbReference>
<feature type="region of interest" description="Disordered" evidence="2">
    <location>
        <begin position="382"/>
        <end position="410"/>
    </location>
</feature>
<dbReference type="PANTHER" id="PTHR18916">
    <property type="entry name" value="DYNACTIN 1-RELATED MICROTUBULE-BINDING"/>
    <property type="match status" value="1"/>
</dbReference>
<dbReference type="SUPFAM" id="SSF74924">
    <property type="entry name" value="Cap-Gly domain"/>
    <property type="match status" value="1"/>
</dbReference>
<evidence type="ECO:0000256" key="2">
    <source>
        <dbReference type="SAM" id="MobiDB-lite"/>
    </source>
</evidence>
<reference evidence="4" key="1">
    <citation type="submission" date="2021-02" db="EMBL/GenBank/DDBJ databases">
        <authorList>
            <person name="Nowell W R."/>
        </authorList>
    </citation>
    <scope>NUCLEOTIDE SEQUENCE</scope>
</reference>
<dbReference type="InterPro" id="IPR000938">
    <property type="entry name" value="CAP-Gly_domain"/>
</dbReference>
<evidence type="ECO:0000259" key="3">
    <source>
        <dbReference type="PROSITE" id="PS50245"/>
    </source>
</evidence>
<dbReference type="AlphaFoldDB" id="A0A813UYA7"/>
<dbReference type="Pfam" id="PF01302">
    <property type="entry name" value="CAP_GLY"/>
    <property type="match status" value="1"/>
</dbReference>
<feature type="compositionally biased region" description="Polar residues" evidence="2">
    <location>
        <begin position="257"/>
        <end position="271"/>
    </location>
</feature>
<dbReference type="OrthoDB" id="2130750at2759"/>
<dbReference type="EMBL" id="CAJNOI010000021">
    <property type="protein sequence ID" value="CAF0835608.1"/>
    <property type="molecule type" value="Genomic_DNA"/>
</dbReference>
<evidence type="ECO:0000313" key="5">
    <source>
        <dbReference type="EMBL" id="CAF0975420.1"/>
    </source>
</evidence>
<evidence type="ECO:0000313" key="7">
    <source>
        <dbReference type="Proteomes" id="UP000663877"/>
    </source>
</evidence>
<sequence>MRLVASERKSFLPLRLRPTTDIVGPRPTVPMPIVTETNNKPSLTVGSRVLVNGLKGGTLRYIGIVKFAQGIFCGVELDEPDGKHDGEVKDVRYFQCPSNHGVFVPHDKVICAPRARASSQQRAVSRLKRPTLTRSITLTSSINKIDQSKSVQLPDIVPTPTSTQPVTFDEPIVNDNHEIILLTAEQPKEETTIKVEQQSIAIDEPPETIEVDFTDSVSLILHQLQQEQQQIDRQSSSITISEEETDEETDELDNESVVESTTNEQLNRTRQSSVSSVLIPIELTKFVQTDLTFDSNDNISFTKIDKAKINKKDERINITKKPSAIQPIKKTVERRPIPPPPPTTKRPVTNIVPRKPSIIPARKGSIPKLKLNSAQSVTSLTSQSKQSLSFSSSNSLNSSQSDLASVTKSSNTQNTLIKLEESQNNLHKLEQQLIIEKNLNQSLQTNNQHLKNSYQYLLKKFDLMHIFSQYYIDENEHIRQQHESQLSKVQRKNDQLKTSIQHLQLSHKNELTALDKQYQNRIEILNKTHEQQLNESQQKLNNLLNEKTQVDSHCLLLQEKVNGFVTAMENSEHADVLLCHVDTLEKDRTSLQTVLELKNKEIAQLRTKLHEQENQLIDIKALRKRVDMAENRNQDLEYLLRQKQLSEKAAVVERDVLKEQVTQLERDNCQLKFENETLRYRLRERSFSVSMISDKPARLPHTLISIPSQEERIRDRAYSISTTMLTSHENEHITRSLSSLNCILNR</sequence>
<feature type="region of interest" description="Disordered" evidence="2">
    <location>
        <begin position="332"/>
        <end position="365"/>
    </location>
</feature>
<dbReference type="PROSITE" id="PS50245">
    <property type="entry name" value="CAP_GLY_2"/>
    <property type="match status" value="1"/>
</dbReference>
<feature type="domain" description="CAP-Gly" evidence="3">
    <location>
        <begin position="63"/>
        <end position="105"/>
    </location>
</feature>
<organism evidence="4 7">
    <name type="scientific">Adineta steineri</name>
    <dbReference type="NCBI Taxonomy" id="433720"/>
    <lineage>
        <taxon>Eukaryota</taxon>
        <taxon>Metazoa</taxon>
        <taxon>Spiralia</taxon>
        <taxon>Gnathifera</taxon>
        <taxon>Rotifera</taxon>
        <taxon>Eurotatoria</taxon>
        <taxon>Bdelloidea</taxon>
        <taxon>Adinetida</taxon>
        <taxon>Adinetidae</taxon>
        <taxon>Adineta</taxon>
    </lineage>
</organism>
<feature type="region of interest" description="Disordered" evidence="2">
    <location>
        <begin position="231"/>
        <end position="271"/>
    </location>
</feature>
<accession>A0A813UYA7</accession>
<evidence type="ECO:0000313" key="6">
    <source>
        <dbReference type="Proteomes" id="UP000663832"/>
    </source>
</evidence>
<keyword evidence="6" id="KW-1185">Reference proteome</keyword>
<evidence type="ECO:0000256" key="1">
    <source>
        <dbReference type="SAM" id="Coils"/>
    </source>
</evidence>
<comment type="caution">
    <text evidence="4">The sequence shown here is derived from an EMBL/GenBank/DDBJ whole genome shotgun (WGS) entry which is preliminary data.</text>
</comment>
<feature type="compositionally biased region" description="Low complexity" evidence="2">
    <location>
        <begin position="231"/>
        <end position="240"/>
    </location>
</feature>
<keyword evidence="1" id="KW-0175">Coiled coil</keyword>
<dbReference type="EMBL" id="CAJNOM010000070">
    <property type="protein sequence ID" value="CAF0975420.1"/>
    <property type="molecule type" value="Genomic_DNA"/>
</dbReference>
<evidence type="ECO:0000313" key="4">
    <source>
        <dbReference type="EMBL" id="CAF0835608.1"/>
    </source>
</evidence>
<name>A0A813UYA7_9BILA</name>
<protein>
    <recommendedName>
        <fullName evidence="3">CAP-Gly domain-containing protein</fullName>
    </recommendedName>
</protein>
<proteinExistence type="predicted"/>
<feature type="coiled-coil region" evidence="1">
    <location>
        <begin position="595"/>
        <end position="639"/>
    </location>
</feature>
<dbReference type="Proteomes" id="UP000663877">
    <property type="component" value="Unassembled WGS sequence"/>
</dbReference>
<dbReference type="InterPro" id="IPR036859">
    <property type="entry name" value="CAP-Gly_dom_sf"/>
</dbReference>
<feature type="coiled-coil region" evidence="1">
    <location>
        <begin position="472"/>
        <end position="553"/>
    </location>
</feature>
<dbReference type="PANTHER" id="PTHR18916:SF93">
    <property type="entry name" value="RESTIN HOMOLOG"/>
    <property type="match status" value="1"/>
</dbReference>